<dbReference type="EMBL" id="BAAAQY010000007">
    <property type="protein sequence ID" value="GAA2239564.1"/>
    <property type="molecule type" value="Genomic_DNA"/>
</dbReference>
<comment type="caution">
    <text evidence="1">The sequence shown here is derived from an EMBL/GenBank/DDBJ whole genome shotgun (WGS) entry which is preliminary data.</text>
</comment>
<organism evidence="1 2">
    <name type="scientific">Herbiconiux moechotypicola</name>
    <dbReference type="NCBI Taxonomy" id="637393"/>
    <lineage>
        <taxon>Bacteria</taxon>
        <taxon>Bacillati</taxon>
        <taxon>Actinomycetota</taxon>
        <taxon>Actinomycetes</taxon>
        <taxon>Micrococcales</taxon>
        <taxon>Microbacteriaceae</taxon>
        <taxon>Herbiconiux</taxon>
    </lineage>
</organism>
<dbReference type="Proteomes" id="UP001500929">
    <property type="component" value="Unassembled WGS sequence"/>
</dbReference>
<gene>
    <name evidence="1" type="ORF">GCM10009851_26130</name>
</gene>
<accession>A0ABP5QLJ0</accession>
<sequence>MTGSDQAAPFMTVRRSIPPEVWPVEMSGSVMCPPVLVIVVAICSEGGRFAAWNTTLSGTALTLSGSWQTCRRGDVTCR</sequence>
<evidence type="ECO:0000313" key="2">
    <source>
        <dbReference type="Proteomes" id="UP001500929"/>
    </source>
</evidence>
<keyword evidence="2" id="KW-1185">Reference proteome</keyword>
<reference evidence="2" key="1">
    <citation type="journal article" date="2019" name="Int. J. Syst. Evol. Microbiol.">
        <title>The Global Catalogue of Microorganisms (GCM) 10K type strain sequencing project: providing services to taxonomists for standard genome sequencing and annotation.</title>
        <authorList>
            <consortium name="The Broad Institute Genomics Platform"/>
            <consortium name="The Broad Institute Genome Sequencing Center for Infectious Disease"/>
            <person name="Wu L."/>
            <person name="Ma J."/>
        </authorList>
    </citation>
    <scope>NUCLEOTIDE SEQUENCE [LARGE SCALE GENOMIC DNA]</scope>
    <source>
        <strain evidence="2">JCM 16117</strain>
    </source>
</reference>
<protein>
    <submittedName>
        <fullName evidence="1">Uncharacterized protein</fullName>
    </submittedName>
</protein>
<evidence type="ECO:0000313" key="1">
    <source>
        <dbReference type="EMBL" id="GAA2239564.1"/>
    </source>
</evidence>
<proteinExistence type="predicted"/>
<name>A0ABP5QLJ0_9MICO</name>